<evidence type="ECO:0000256" key="14">
    <source>
        <dbReference type="ARBA" id="ARBA00023140"/>
    </source>
</evidence>
<feature type="binding site" evidence="18">
    <location>
        <position position="50"/>
    </location>
    <ligand>
        <name>[2Fe-2S] cluster</name>
        <dbReference type="ChEBI" id="CHEBI:190135"/>
        <label>1</label>
    </ligand>
</feature>
<dbReference type="Proteomes" id="UP000494163">
    <property type="component" value="Chromosome 3R"/>
</dbReference>
<evidence type="ECO:0000256" key="12">
    <source>
        <dbReference type="ARBA" id="ARBA00023014"/>
    </source>
</evidence>
<dbReference type="InterPro" id="IPR036683">
    <property type="entry name" value="CO_DH_flav_C_dom_sf"/>
</dbReference>
<dbReference type="InterPro" id="IPR006058">
    <property type="entry name" value="2Fe2S_fd_BS"/>
</dbReference>
<dbReference type="STRING" id="30019.A0A0M4EV40"/>
<keyword evidence="13" id="KW-0520">NAD</keyword>
<evidence type="ECO:0000259" key="19">
    <source>
        <dbReference type="PROSITE" id="PS51085"/>
    </source>
</evidence>
<dbReference type="PROSITE" id="PS00197">
    <property type="entry name" value="2FE2S_FER_1"/>
    <property type="match status" value="1"/>
</dbReference>
<keyword evidence="11 18" id="KW-0408">Iron</keyword>
<keyword evidence="10" id="KW-0560">Oxidoreductase</keyword>
<evidence type="ECO:0000256" key="18">
    <source>
        <dbReference type="PIRSR" id="PIRSR000127-3"/>
    </source>
</evidence>
<dbReference type="PIRSF" id="PIRSF000127">
    <property type="entry name" value="Xanthine_DH"/>
    <property type="match status" value="1"/>
</dbReference>
<dbReference type="Pfam" id="PF00941">
    <property type="entry name" value="FAD_binding_5"/>
    <property type="match status" value="1"/>
</dbReference>
<dbReference type="FunFam" id="3.30.465.10:FF:000013">
    <property type="entry name" value="Aldehyde oxidase"/>
    <property type="match status" value="1"/>
</dbReference>
<evidence type="ECO:0000256" key="4">
    <source>
        <dbReference type="ARBA" id="ARBA00011738"/>
    </source>
</evidence>
<evidence type="ECO:0000256" key="8">
    <source>
        <dbReference type="ARBA" id="ARBA00022723"/>
    </source>
</evidence>
<keyword evidence="12 18" id="KW-0411">Iron-sulfur</keyword>
<dbReference type="InterPro" id="IPR036856">
    <property type="entry name" value="Ald_Oxase/Xan_DH_a/b_sf"/>
</dbReference>
<keyword evidence="9 17" id="KW-0274">FAD</keyword>
<evidence type="ECO:0000256" key="17">
    <source>
        <dbReference type="PIRSR" id="PIRSR000127-2"/>
    </source>
</evidence>
<evidence type="ECO:0000256" key="13">
    <source>
        <dbReference type="ARBA" id="ARBA00023027"/>
    </source>
</evidence>
<dbReference type="PROSITE" id="PS51085">
    <property type="entry name" value="2FE2S_FER_2"/>
    <property type="match status" value="1"/>
</dbReference>
<evidence type="ECO:0000256" key="3">
    <source>
        <dbReference type="ARBA" id="ARBA00006849"/>
    </source>
</evidence>
<dbReference type="Gene3D" id="3.90.1170.50">
    <property type="entry name" value="Aldehyde oxidase/xanthine dehydrogenase, a/b hammerhead"/>
    <property type="match status" value="1"/>
</dbReference>
<evidence type="ECO:0000256" key="16">
    <source>
        <dbReference type="PIRSR" id="PIRSR000127-1"/>
    </source>
</evidence>
<dbReference type="Pfam" id="PF20256">
    <property type="entry name" value="MoCoBD_2"/>
    <property type="match status" value="1"/>
</dbReference>
<dbReference type="GO" id="GO:0071949">
    <property type="term" value="F:FAD binding"/>
    <property type="evidence" value="ECO:0007669"/>
    <property type="project" value="InterPro"/>
</dbReference>
<dbReference type="SMART" id="SM01008">
    <property type="entry name" value="Ald_Xan_dh_C"/>
    <property type="match status" value="1"/>
</dbReference>
<name>A0A0M4EV40_DROBS</name>
<dbReference type="InterPro" id="IPR036010">
    <property type="entry name" value="2Fe-2S_ferredoxin-like_sf"/>
</dbReference>
<keyword evidence="7 18" id="KW-0001">2Fe-2S</keyword>
<evidence type="ECO:0000256" key="1">
    <source>
        <dbReference type="ARBA" id="ARBA00001974"/>
    </source>
</evidence>
<dbReference type="FunFam" id="3.30.365.10:FF:000001">
    <property type="entry name" value="Xanthine dehydrogenase oxidase"/>
    <property type="match status" value="1"/>
</dbReference>
<dbReference type="GO" id="GO:0005777">
    <property type="term" value="C:peroxisome"/>
    <property type="evidence" value="ECO:0007669"/>
    <property type="project" value="UniProtKB-SubCell"/>
</dbReference>
<dbReference type="Gene3D" id="3.10.20.30">
    <property type="match status" value="1"/>
</dbReference>
<dbReference type="SMART" id="SM01092">
    <property type="entry name" value="CO_deh_flav_C"/>
    <property type="match status" value="1"/>
</dbReference>
<comment type="similarity">
    <text evidence="3">Belongs to the xanthine dehydrogenase family.</text>
</comment>
<dbReference type="Pfam" id="PF01315">
    <property type="entry name" value="Ald_Xan_dh_C"/>
    <property type="match status" value="1"/>
</dbReference>
<dbReference type="Gene3D" id="3.30.365.10">
    <property type="entry name" value="Aldehyde oxidase/xanthine dehydrogenase, molybdopterin binding domain"/>
    <property type="match status" value="4"/>
</dbReference>
<dbReference type="FunFam" id="3.30.390.50:FF:000003">
    <property type="entry name" value="Aldehyde oxidase1"/>
    <property type="match status" value="1"/>
</dbReference>
<feature type="binding site" evidence="18">
    <location>
        <position position="42"/>
    </location>
    <ligand>
        <name>[2Fe-2S] cluster</name>
        <dbReference type="ChEBI" id="CHEBI:190135"/>
        <label>1</label>
    </ligand>
</feature>
<dbReference type="SMR" id="A0A0M4EV40"/>
<feature type="binding site" evidence="17">
    <location>
        <position position="394"/>
    </location>
    <ligand>
        <name>FAD</name>
        <dbReference type="ChEBI" id="CHEBI:57692"/>
    </ligand>
</feature>
<evidence type="ECO:0000256" key="9">
    <source>
        <dbReference type="ARBA" id="ARBA00022827"/>
    </source>
</evidence>
<dbReference type="Gene3D" id="3.30.465.10">
    <property type="match status" value="1"/>
</dbReference>
<dbReference type="InterPro" id="IPR012675">
    <property type="entry name" value="Beta-grasp_dom_sf"/>
</dbReference>
<reference evidence="21 22" key="1">
    <citation type="submission" date="2015-08" db="EMBL/GenBank/DDBJ databases">
        <title>Ancestral chromatin configuration constrains chromatin evolution on differentiating sex chromosomes in Drosophila.</title>
        <authorList>
            <person name="Zhou Q."/>
            <person name="Bachtrog D."/>
        </authorList>
    </citation>
    <scope>NUCLEOTIDE SEQUENCE [LARGE SCALE GENOMIC DNA]</scope>
    <source>
        <tissue evidence="21">Whole larvae</tissue>
    </source>
</reference>
<feature type="binding site" evidence="18">
    <location>
        <position position="47"/>
    </location>
    <ligand>
        <name>[2Fe-2S] cluster</name>
        <dbReference type="ChEBI" id="CHEBI:190135"/>
        <label>1</label>
    </ligand>
</feature>
<dbReference type="SUPFAM" id="SSF47741">
    <property type="entry name" value="CO dehydrogenase ISP C-domain like"/>
    <property type="match status" value="1"/>
</dbReference>
<feature type="domain" description="FAD-binding PCMH-type" evidence="20">
    <location>
        <begin position="203"/>
        <end position="385"/>
    </location>
</feature>
<dbReference type="FunFam" id="3.90.1170.50:FF:000003">
    <property type="entry name" value="Aldehyde oxidase"/>
    <property type="match status" value="1"/>
</dbReference>
<evidence type="ECO:0000256" key="7">
    <source>
        <dbReference type="ARBA" id="ARBA00022714"/>
    </source>
</evidence>
<organism evidence="21 22">
    <name type="scientific">Drosophila busckii</name>
    <name type="common">Fruit fly</name>
    <dbReference type="NCBI Taxonomy" id="30019"/>
    <lineage>
        <taxon>Eukaryota</taxon>
        <taxon>Metazoa</taxon>
        <taxon>Ecdysozoa</taxon>
        <taxon>Arthropoda</taxon>
        <taxon>Hexapoda</taxon>
        <taxon>Insecta</taxon>
        <taxon>Pterygota</taxon>
        <taxon>Neoptera</taxon>
        <taxon>Endopterygota</taxon>
        <taxon>Diptera</taxon>
        <taxon>Brachycera</taxon>
        <taxon>Muscomorpha</taxon>
        <taxon>Ephydroidea</taxon>
        <taxon>Drosophilidae</taxon>
        <taxon>Drosophila</taxon>
    </lineage>
</organism>
<evidence type="ECO:0000256" key="2">
    <source>
        <dbReference type="ARBA" id="ARBA00004275"/>
    </source>
</evidence>
<feature type="binding site" evidence="18">
    <location>
        <position position="886"/>
    </location>
    <ligand>
        <name>Mo-molybdopterin</name>
        <dbReference type="ChEBI" id="CHEBI:71302"/>
    </ligand>
    <ligandPart>
        <name>Mo</name>
        <dbReference type="ChEBI" id="CHEBI:28685"/>
    </ligandPart>
</feature>
<dbReference type="InterPro" id="IPR036884">
    <property type="entry name" value="2Fe-2S-bd_dom_sf"/>
</dbReference>
<feature type="active site" description="Proton acceptor" evidence="16">
    <location>
        <position position="1214"/>
    </location>
</feature>
<evidence type="ECO:0000313" key="22">
    <source>
        <dbReference type="Proteomes" id="UP000494163"/>
    </source>
</evidence>
<keyword evidence="14" id="KW-0576">Peroxisome</keyword>
<feature type="binding site" evidence="18">
    <location>
        <position position="115"/>
    </location>
    <ligand>
        <name>[2Fe-2S] cluster</name>
        <dbReference type="ChEBI" id="CHEBI:190135"/>
        <label>2</label>
    </ligand>
</feature>
<dbReference type="InterPro" id="IPR016166">
    <property type="entry name" value="FAD-bd_PCMH"/>
</dbReference>
<dbReference type="InterPro" id="IPR005107">
    <property type="entry name" value="CO_DH_flav_C"/>
</dbReference>
<dbReference type="GO" id="GO:0051537">
    <property type="term" value="F:2 iron, 2 sulfur cluster binding"/>
    <property type="evidence" value="ECO:0007669"/>
    <property type="project" value="UniProtKB-KW"/>
</dbReference>
<dbReference type="Pfam" id="PF03450">
    <property type="entry name" value="CO_deh_flav_C"/>
    <property type="match status" value="1"/>
</dbReference>
<evidence type="ECO:0000259" key="20">
    <source>
        <dbReference type="PROSITE" id="PS51387"/>
    </source>
</evidence>
<dbReference type="InterPro" id="IPR016169">
    <property type="entry name" value="FAD-bd_PCMH_sub2"/>
</dbReference>
<dbReference type="OMA" id="HWYWPKT"/>
<feature type="domain" description="2Fe-2S ferredoxin-type" evidence="19">
    <location>
        <begin position="1"/>
        <end position="90"/>
    </location>
</feature>
<dbReference type="CDD" id="cd00207">
    <property type="entry name" value="fer2"/>
    <property type="match status" value="1"/>
</dbReference>
<comment type="cofactor">
    <cofactor evidence="18">
        <name>[2Fe-2S] cluster</name>
        <dbReference type="ChEBI" id="CHEBI:190135"/>
    </cofactor>
    <text evidence="18">Binds 2 [2Fe-2S] clusters.</text>
</comment>
<dbReference type="PANTHER" id="PTHR11908:SF132">
    <property type="entry name" value="ALDEHYDE OXIDASE 1-RELATED"/>
    <property type="match status" value="1"/>
</dbReference>
<dbReference type="AlphaFoldDB" id="A0A0M4EV40"/>
<dbReference type="InterPro" id="IPR016208">
    <property type="entry name" value="Ald_Oxase/xanthine_DH-like"/>
</dbReference>
<dbReference type="PANTHER" id="PTHR11908">
    <property type="entry name" value="XANTHINE DEHYDROGENASE"/>
    <property type="match status" value="1"/>
</dbReference>
<feature type="binding site" evidence="18">
    <location>
        <position position="150"/>
    </location>
    <ligand>
        <name>[2Fe-2S] cluster</name>
        <dbReference type="ChEBI" id="CHEBI:190135"/>
        <label>2</label>
    </ligand>
</feature>
<dbReference type="InterPro" id="IPR036318">
    <property type="entry name" value="FAD-bd_PCMH-like_sf"/>
</dbReference>
<feature type="binding site" evidence="18">
    <location>
        <position position="740"/>
    </location>
    <ligand>
        <name>Mo-molybdopterin</name>
        <dbReference type="ChEBI" id="CHEBI:71302"/>
    </ligand>
    <ligandPart>
        <name>Mo</name>
        <dbReference type="ChEBI" id="CHEBI:28685"/>
    </ligandPart>
</feature>
<sequence length="1269" mass="140628">MSIKFNVNGFPYEVQPTDYPADITLNTFLREHLHLTATKYMCLEGGCGSCVCVIKRRQPATDELQTRAANSCLLLLNSCHDMDIVTDEGLGNNRSGYHPIQKRLAKLNGTQCGYCSPGFVMNMYGLLESQGGQVSMAEVENAFGGNICRCTGYRPILDAMKSFAVDSNIEVPMDCVDIEDSFELLCPRTGQCCSGMCSRSSLPAQNNTHWHWPQNLEELFQVLGQVATGDLYMLVGGNTAHGVYRRPRNIQHFIDVNMVPELKQHHLDAQQLLLGANLTLTETMQIFRLAQQRAGFEYCAQLWDHFDLIANVPVRNNGTLAGNISIKKEHPEFPSDVFITFEALNVHLIVHENAGSSRVMSLLDYMQDATPKLVIGSFILRSYPKEKYLFRSYKILPRAQNVLAYVNAGFLIEWHDATQHLVASARICFGNLRPDFVHAHEVEQLLACRQLYDTATIAQVLHGLQSSLQAVEMPPEASSQYRQSLALSLYYKFLLGTAPKNLVRESYRTGGDLLVRPLSSGSQTFETIKKNFPVTQAVPKLEGLIQCSGEAMYMNDLLTTSNAVHCAFVTAKRVGASIEQIDASAALRCKGVFGFFSVTDIPGDNNFYNSTLFSVEPEEIFCGSAVKYFDQPLGVIAAVNQDTAIYAANLVKVTYASEQVQLYTSMASVLSAKHTKEAQQRLFVLTKQTQETLPKPSLAPGDVLGRGILELESQYHFTMEPQTTIVVPCEQGLQVWSATQWMDVTQASIALMLKMDVNLVQLQVRRLGGVYGAKFTRGNLAACACALVAHKLNRPARFVQTIESMMDTFGKRYAFRSDYEFQARANGSILMLSNNYYEDAGWSLNENVVEFLTLSALTNGYNLTNLNFKVQGTAVRTDAPSSTWCRAPGTAEAIAMTETVLEHIAFACKLDPVDVRLVNLRPGSKMVQLLPRFIASSEYRQRRDQVNVFNAQHRWRKRGLGLAQMEFPLNVSIALDYPATVAIYHADGSVVITHGGIEIGQGINTKVAQVAAFLLGVPLEHVRVEQSNTITGANSFVTANSMASEIVGIAVRKACNTLNQRLEPPVKRRLGPKATWQEIVEAAFLQSIGMVVTDSYKMGDQSNYNIYGLSLCELELDLLTGNHLIRRVDILEDAGESISPNVDVGQVEGAFVMGLGYYLTELLLYNRQTGRLLTNRTWNYHPPGAKDIPIDFRIELLQKNPNPVGFLRSKATGEPAFCLAVGVLFAMQHAIQAARQDAGLPREWVRLGAPTTPETVWLNAGNEVSQFVL</sequence>
<gene>
    <name evidence="21" type="ORF">Dbus_chr3Rg1842</name>
</gene>
<comment type="cofactor">
    <cofactor evidence="18">
        <name>Mo-molybdopterin</name>
        <dbReference type="ChEBI" id="CHEBI:71302"/>
    </cofactor>
    <text evidence="18">Binds 1 Mo-molybdopterin (Mo-MPT) cofactor per subunit.</text>
</comment>
<dbReference type="FunFam" id="3.30.365.10:FF:000009">
    <property type="entry name" value="Aldehyde oxidase"/>
    <property type="match status" value="1"/>
</dbReference>
<protein>
    <submittedName>
        <fullName evidence="21">CG18519</fullName>
    </submittedName>
</protein>
<keyword evidence="5 18" id="KW-0500">Molybdenum</keyword>
<keyword evidence="6" id="KW-0285">Flavoprotein</keyword>
<keyword evidence="8 18" id="KW-0479">Metal-binding</keyword>
<dbReference type="InterPro" id="IPR000674">
    <property type="entry name" value="Ald_Oxase/Xan_DH_a/b"/>
</dbReference>
<dbReference type="InterPro" id="IPR008274">
    <property type="entry name" value="AldOxase/xan_DH_MoCoBD1"/>
</dbReference>
<dbReference type="GO" id="GO:0016491">
    <property type="term" value="F:oxidoreductase activity"/>
    <property type="evidence" value="ECO:0007669"/>
    <property type="project" value="UniProtKB-KW"/>
</dbReference>
<dbReference type="InterPro" id="IPR046867">
    <property type="entry name" value="AldOxase/xan_DH_MoCoBD2"/>
</dbReference>
<dbReference type="FunFam" id="1.10.150.120:FF:000007">
    <property type="entry name" value="indole-3-acetaldehyde oxidase"/>
    <property type="match status" value="1"/>
</dbReference>
<dbReference type="SUPFAM" id="SSF56003">
    <property type="entry name" value="Molybdenum cofactor-binding domain"/>
    <property type="match status" value="1"/>
</dbReference>
<accession>A0A0M4EV40</accession>
<dbReference type="OrthoDB" id="8300278at2759"/>
<dbReference type="EMBL" id="CP012526">
    <property type="protein sequence ID" value="ALC47092.1"/>
    <property type="molecule type" value="Genomic_DNA"/>
</dbReference>
<dbReference type="InterPro" id="IPR002888">
    <property type="entry name" value="2Fe-2S-bd"/>
</dbReference>
<dbReference type="SUPFAM" id="SSF56176">
    <property type="entry name" value="FAD-binding/transporter-associated domain-like"/>
    <property type="match status" value="1"/>
</dbReference>
<dbReference type="InterPro" id="IPR002346">
    <property type="entry name" value="Mopterin_DH_FAD-bd"/>
</dbReference>
<comment type="subunit">
    <text evidence="4">Homodimer.</text>
</comment>
<dbReference type="SUPFAM" id="SSF54292">
    <property type="entry name" value="2Fe-2S ferredoxin-like"/>
    <property type="match status" value="1"/>
</dbReference>
<dbReference type="Gene3D" id="1.10.150.120">
    <property type="entry name" value="[2Fe-2S]-binding domain"/>
    <property type="match status" value="1"/>
</dbReference>
<evidence type="ECO:0000313" key="21">
    <source>
        <dbReference type="EMBL" id="ALC47092.1"/>
    </source>
</evidence>
<evidence type="ECO:0000256" key="5">
    <source>
        <dbReference type="ARBA" id="ARBA00022505"/>
    </source>
</evidence>
<dbReference type="InterPro" id="IPR037165">
    <property type="entry name" value="AldOxase/xan_DH_Mopterin-bd_sf"/>
</dbReference>
<dbReference type="Pfam" id="PF02738">
    <property type="entry name" value="MoCoBD_1"/>
    <property type="match status" value="1"/>
</dbReference>
<evidence type="ECO:0000256" key="10">
    <source>
        <dbReference type="ARBA" id="ARBA00023002"/>
    </source>
</evidence>
<proteinExistence type="inferred from homology"/>
<evidence type="ECO:0000256" key="11">
    <source>
        <dbReference type="ARBA" id="ARBA00023004"/>
    </source>
</evidence>
<comment type="subcellular location">
    <subcellularLocation>
        <location evidence="2">Peroxisome</location>
    </subcellularLocation>
</comment>
<feature type="binding site" evidence="18">
    <location>
        <position position="148"/>
    </location>
    <ligand>
        <name>[2Fe-2S] cluster</name>
        <dbReference type="ChEBI" id="CHEBI:190135"/>
        <label>2</label>
    </ligand>
</feature>
<dbReference type="SUPFAM" id="SSF54665">
    <property type="entry name" value="CO dehydrogenase molybdoprotein N-domain-like"/>
    <property type="match status" value="1"/>
</dbReference>
<dbReference type="Pfam" id="PF01799">
    <property type="entry name" value="Fer2_2"/>
    <property type="match status" value="1"/>
</dbReference>
<dbReference type="Pfam" id="PF00111">
    <property type="entry name" value="Fer2"/>
    <property type="match status" value="1"/>
</dbReference>
<dbReference type="InterPro" id="IPR001041">
    <property type="entry name" value="2Fe-2S_ferredoxin-type"/>
</dbReference>
<evidence type="ECO:0000256" key="6">
    <source>
        <dbReference type="ARBA" id="ARBA00022630"/>
    </source>
</evidence>
<comment type="cofactor">
    <cofactor evidence="15">
        <name>[2Fe-2S] cluster</name>
        <dbReference type="ChEBI" id="CHEBI:190135"/>
    </cofactor>
</comment>
<dbReference type="GO" id="GO:0005506">
    <property type="term" value="F:iron ion binding"/>
    <property type="evidence" value="ECO:0007669"/>
    <property type="project" value="InterPro"/>
</dbReference>
<dbReference type="SUPFAM" id="SSF55447">
    <property type="entry name" value="CO dehydrogenase flavoprotein C-terminal domain-like"/>
    <property type="match status" value="1"/>
</dbReference>
<keyword evidence="22" id="KW-1185">Reference proteome</keyword>
<dbReference type="FunFam" id="3.10.20.30:FF:000012">
    <property type="entry name" value="Xanthine dehydrogenase/oxidase"/>
    <property type="match status" value="1"/>
</dbReference>
<evidence type="ECO:0000256" key="15">
    <source>
        <dbReference type="ARBA" id="ARBA00034078"/>
    </source>
</evidence>
<comment type="cofactor">
    <cofactor evidence="1 17">
        <name>FAD</name>
        <dbReference type="ChEBI" id="CHEBI:57692"/>
    </cofactor>
</comment>
<dbReference type="Gene3D" id="3.30.390.50">
    <property type="entry name" value="CO dehydrogenase flavoprotein, C-terminal domain"/>
    <property type="match status" value="1"/>
</dbReference>
<feature type="binding site" evidence="18">
    <location>
        <position position="112"/>
    </location>
    <ligand>
        <name>[2Fe-2S] cluster</name>
        <dbReference type="ChEBI" id="CHEBI:190135"/>
        <label>2</label>
    </ligand>
</feature>
<feature type="binding site" evidence="18">
    <location>
        <position position="72"/>
    </location>
    <ligand>
        <name>[2Fe-2S] cluster</name>
        <dbReference type="ChEBI" id="CHEBI:190135"/>
        <label>1</label>
    </ligand>
</feature>
<dbReference type="PROSITE" id="PS51387">
    <property type="entry name" value="FAD_PCMH"/>
    <property type="match status" value="1"/>
</dbReference>